<dbReference type="Pfam" id="PF00246">
    <property type="entry name" value="Peptidase_M14"/>
    <property type="match status" value="1"/>
</dbReference>
<comment type="cofactor">
    <cofactor evidence="1">
        <name>Zn(2+)</name>
        <dbReference type="ChEBI" id="CHEBI:29105"/>
    </cofactor>
</comment>
<sequence length="431" mass="45936">MTLLQRHRLASLVRHACVALLAASLLAACSSVPAPAPDAAVAIDTSRAVPLQARRSWAFAEDGLRFDNLAPAARLTDVERLGPGHYRVTSAPETHPVNPSPWFGFAVHADAARTLHLDFAYPHAYRHRYVPKLRVGDGPWREPAEGEFTIDGEGRAQLSVALSPGSTLQAFAQVPWLPGDVRAWADGIAARTGTGTTTIGRSVRGRPLPAFVFGAAPGAPLLLVVGGQHPPEYTGARALAGFVEALAADTPAARAFRERVRVLVAPQLNPDGVLEGHWRTNANGTDLNRDWGPFAEPETRALRDALDAELARGGHVAFAIDFHSTFQDILYTVTEDPSRAEGGLMHAWIAAMQARFPGRLDERPSAAASAVFKNWAYCQYGAPTVTYEVGDTTPDALLGEVSRHAADTLMALMAVPRAAPAPADCTLPTGG</sequence>
<dbReference type="GO" id="GO:0005615">
    <property type="term" value="C:extracellular space"/>
    <property type="evidence" value="ECO:0007669"/>
    <property type="project" value="TreeGrafter"/>
</dbReference>
<evidence type="ECO:0000256" key="8">
    <source>
        <dbReference type="SAM" id="SignalP"/>
    </source>
</evidence>
<dbReference type="RefSeq" id="WP_133323479.1">
    <property type="nucleotide sequence ID" value="NZ_SMTF01000017.1"/>
</dbReference>
<evidence type="ECO:0000256" key="2">
    <source>
        <dbReference type="ARBA" id="ARBA00005988"/>
    </source>
</evidence>
<keyword evidence="4" id="KW-0378">Hydrolase</keyword>
<dbReference type="Gene3D" id="3.40.630.10">
    <property type="entry name" value="Zn peptidases"/>
    <property type="match status" value="1"/>
</dbReference>
<feature type="domain" description="Peptidase M14" evidence="9">
    <location>
        <begin position="174"/>
        <end position="413"/>
    </location>
</feature>
<dbReference type="CDD" id="cd06237">
    <property type="entry name" value="M14_Nna1-like"/>
    <property type="match status" value="1"/>
</dbReference>
<dbReference type="EMBL" id="SMTF01000017">
    <property type="protein sequence ID" value="TDK21087.1"/>
    <property type="molecule type" value="Genomic_DNA"/>
</dbReference>
<gene>
    <name evidence="10" type="ORF">E2F46_15430</name>
</gene>
<accession>A0A4R5TKY3</accession>
<dbReference type="GO" id="GO:0008270">
    <property type="term" value="F:zinc ion binding"/>
    <property type="evidence" value="ECO:0007669"/>
    <property type="project" value="InterPro"/>
</dbReference>
<dbReference type="PROSITE" id="PS52035">
    <property type="entry name" value="PEPTIDASE_M14"/>
    <property type="match status" value="1"/>
</dbReference>
<evidence type="ECO:0000313" key="10">
    <source>
        <dbReference type="EMBL" id="TDK21087.1"/>
    </source>
</evidence>
<name>A0A4R5TKY3_9GAMM</name>
<dbReference type="PANTHER" id="PTHR11705:SF143">
    <property type="entry name" value="SLL0236 PROTEIN"/>
    <property type="match status" value="1"/>
</dbReference>
<evidence type="ECO:0000256" key="3">
    <source>
        <dbReference type="ARBA" id="ARBA00022670"/>
    </source>
</evidence>
<dbReference type="InterPro" id="IPR000834">
    <property type="entry name" value="Peptidase_M14"/>
</dbReference>
<evidence type="ECO:0000259" key="9">
    <source>
        <dbReference type="PROSITE" id="PS52035"/>
    </source>
</evidence>
<organism evidence="10 11">
    <name type="scientific">Luteimonas aestuarii</name>
    <dbReference type="NCBI Taxonomy" id="453837"/>
    <lineage>
        <taxon>Bacteria</taxon>
        <taxon>Pseudomonadati</taxon>
        <taxon>Pseudomonadota</taxon>
        <taxon>Gammaproteobacteria</taxon>
        <taxon>Lysobacterales</taxon>
        <taxon>Lysobacteraceae</taxon>
        <taxon>Luteimonas</taxon>
    </lineage>
</organism>
<evidence type="ECO:0000256" key="5">
    <source>
        <dbReference type="ARBA" id="ARBA00022833"/>
    </source>
</evidence>
<dbReference type="PROSITE" id="PS51257">
    <property type="entry name" value="PROKAR_LIPOPROTEIN"/>
    <property type="match status" value="1"/>
</dbReference>
<dbReference type="Proteomes" id="UP000294796">
    <property type="component" value="Unassembled WGS sequence"/>
</dbReference>
<protein>
    <recommendedName>
        <fullName evidence="9">Peptidase M14 domain-containing protein</fullName>
    </recommendedName>
</protein>
<evidence type="ECO:0000256" key="1">
    <source>
        <dbReference type="ARBA" id="ARBA00001947"/>
    </source>
</evidence>
<evidence type="ECO:0000256" key="6">
    <source>
        <dbReference type="ARBA" id="ARBA00023049"/>
    </source>
</evidence>
<proteinExistence type="inferred from homology"/>
<dbReference type="SMART" id="SM00631">
    <property type="entry name" value="Zn_pept"/>
    <property type="match status" value="1"/>
</dbReference>
<keyword evidence="5" id="KW-0862">Zinc</keyword>
<comment type="caution">
    <text evidence="10">The sequence shown here is derived from an EMBL/GenBank/DDBJ whole genome shotgun (WGS) entry which is preliminary data.</text>
</comment>
<feature type="signal peptide" evidence="8">
    <location>
        <begin position="1"/>
        <end position="27"/>
    </location>
</feature>
<feature type="active site" description="Proton donor/acceptor" evidence="7">
    <location>
        <position position="388"/>
    </location>
</feature>
<dbReference type="AlphaFoldDB" id="A0A4R5TKY3"/>
<evidence type="ECO:0000256" key="7">
    <source>
        <dbReference type="PROSITE-ProRule" id="PRU01379"/>
    </source>
</evidence>
<comment type="similarity">
    <text evidence="2 7">Belongs to the peptidase M14 family.</text>
</comment>
<keyword evidence="8" id="KW-0732">Signal</keyword>
<dbReference type="PANTHER" id="PTHR11705">
    <property type="entry name" value="PROTEASE FAMILY M14 CARBOXYPEPTIDASE A,B"/>
    <property type="match status" value="1"/>
</dbReference>
<evidence type="ECO:0000313" key="11">
    <source>
        <dbReference type="Proteomes" id="UP000294796"/>
    </source>
</evidence>
<keyword evidence="6" id="KW-0482">Metalloprotease</keyword>
<evidence type="ECO:0000256" key="4">
    <source>
        <dbReference type="ARBA" id="ARBA00022801"/>
    </source>
</evidence>
<dbReference type="GO" id="GO:0006508">
    <property type="term" value="P:proteolysis"/>
    <property type="evidence" value="ECO:0007669"/>
    <property type="project" value="UniProtKB-KW"/>
</dbReference>
<feature type="chain" id="PRO_5021013141" description="Peptidase M14 domain-containing protein" evidence="8">
    <location>
        <begin position="28"/>
        <end position="431"/>
    </location>
</feature>
<reference evidence="10 11" key="1">
    <citation type="submission" date="2019-03" db="EMBL/GenBank/DDBJ databases">
        <title>Luteimonas zhaokaii sp.nov., isolated from the rectal contents of Plateau pika in Yushu, Qinghai Province, China.</title>
        <authorList>
            <person name="Zhang G."/>
        </authorList>
    </citation>
    <scope>NUCLEOTIDE SEQUENCE [LARGE SCALE GENOMIC DNA]</scope>
    <source>
        <strain evidence="10 11">B9</strain>
    </source>
</reference>
<keyword evidence="3" id="KW-0645">Protease</keyword>
<dbReference type="GO" id="GO:0004181">
    <property type="term" value="F:metallocarboxypeptidase activity"/>
    <property type="evidence" value="ECO:0007669"/>
    <property type="project" value="InterPro"/>
</dbReference>
<dbReference type="SUPFAM" id="SSF53187">
    <property type="entry name" value="Zn-dependent exopeptidases"/>
    <property type="match status" value="1"/>
</dbReference>
<keyword evidence="11" id="KW-1185">Reference proteome</keyword>
<dbReference type="OrthoDB" id="6221272at2"/>